<evidence type="ECO:0000259" key="3">
    <source>
        <dbReference type="Pfam" id="PF18334"/>
    </source>
</evidence>
<proteinExistence type="evidence at transcript level"/>
<dbReference type="Pfam" id="PF18129">
    <property type="entry name" value="SH3_12"/>
    <property type="match status" value="1"/>
</dbReference>
<reference evidence="4" key="1">
    <citation type="journal article" date="2010" name="Dev. Biol.">
        <title>Different requirements for conserved post-transcriptional regulators in planarian regeneration and stem cell maintenance.</title>
        <authorList>
            <person name="Rouhana L."/>
            <person name="Shibata N."/>
            <person name="Nishimura O."/>
            <person name="Agata K."/>
        </authorList>
    </citation>
    <scope>NUCLEOTIDE SEQUENCE</scope>
</reference>
<feature type="compositionally biased region" description="Polar residues" evidence="1">
    <location>
        <begin position="488"/>
        <end position="501"/>
    </location>
</feature>
<feature type="non-terminal residue" evidence="4">
    <location>
        <position position="1"/>
    </location>
</feature>
<dbReference type="AlphaFoldDB" id="D5JG38"/>
<dbReference type="EMBL" id="GU305858">
    <property type="protein sequence ID" value="ADF47408.1"/>
    <property type="molecule type" value="mRNA"/>
</dbReference>
<gene>
    <name evidence="4" type="primary">XRN-1</name>
</gene>
<evidence type="ECO:0000313" key="4">
    <source>
        <dbReference type="EMBL" id="ADF47408.1"/>
    </source>
</evidence>
<name>D5JG38_DUGJA</name>
<accession>D5JG38</accession>
<dbReference type="InterPro" id="IPR041106">
    <property type="entry name" value="XRN1_D2_D3"/>
</dbReference>
<feature type="domain" description="Exoribonuclease Xrn1 D2/D3" evidence="3">
    <location>
        <begin position="6"/>
        <end position="149"/>
    </location>
</feature>
<feature type="domain" description="5'-3' exoribonuclease 1 SH3-like" evidence="2">
    <location>
        <begin position="182"/>
        <end position="250"/>
    </location>
</feature>
<feature type="region of interest" description="Disordered" evidence="1">
    <location>
        <begin position="488"/>
        <end position="532"/>
    </location>
</feature>
<dbReference type="InterPro" id="IPR047008">
    <property type="entry name" value="XRN1_SH3_sf"/>
</dbReference>
<evidence type="ECO:0000256" key="1">
    <source>
        <dbReference type="SAM" id="MobiDB-lite"/>
    </source>
</evidence>
<protein>
    <submittedName>
        <fullName evidence="4">Exoribonuclease-1</fullName>
    </submittedName>
</protein>
<evidence type="ECO:0000259" key="2">
    <source>
        <dbReference type="Pfam" id="PF18129"/>
    </source>
</evidence>
<dbReference type="InterPro" id="IPR041385">
    <property type="entry name" value="SH3_12"/>
</dbReference>
<sequence>GTLYINLSPLTASPEFQKFKRPDRTKSQCSIGLDLKNNKSNLQIPGWVMKVKCENSANKWVYSMKVIEVVNDYKEKFPEVFEFIKKPNFEKLSMEDVFDKEVLPQKLLDLQEYLNNLPFKNLERISNDCEIISDSNIAFIEHSMDSVTPVVTNESCRIELDFRDLYTPHHSLHGVEPDKSTTYELLDRVVCSTDGYTVPLGLKGIVIGIEHKSNKDLRLEVLFDKVFKSAISIRGSKQRCYRMPSHTLINITYGMRKFSKIPLKKLNKDTNSNYMPIKKSNHLTEVTPQTVKLSSFYEHPKSPQLLPATPKSTQQQLHSILNSYKSPLTQSFLPMPSNEFFAETNKNQKNFIAHCEKLYFNEANVENTYTVNFYISEYGDLFKFCIQNGINDPKITERQNKNVFFIRFTSSFISLPDVQNVDLSVARMNIISSVYNQFQINSGYPNYNMYNYFQHHYYTPEHFNNNPFLELFPQPFNKIPKARQQNISSVNKPHLTQSPSGISIKKNPRNEGKMNSKKPFIAAPKPRDSLFK</sequence>
<organism evidence="4">
    <name type="scientific">Dugesia japonica</name>
    <name type="common">Planarian</name>
    <dbReference type="NCBI Taxonomy" id="6161"/>
    <lineage>
        <taxon>Eukaryota</taxon>
        <taxon>Metazoa</taxon>
        <taxon>Spiralia</taxon>
        <taxon>Lophotrochozoa</taxon>
        <taxon>Platyhelminthes</taxon>
        <taxon>Rhabditophora</taxon>
        <taxon>Seriata</taxon>
        <taxon>Tricladida</taxon>
        <taxon>Continenticola</taxon>
        <taxon>Geoplanoidea</taxon>
        <taxon>Dugesiidae</taxon>
        <taxon>Dugesia</taxon>
    </lineage>
</organism>
<dbReference type="Gene3D" id="2.30.30.750">
    <property type="match status" value="1"/>
</dbReference>
<dbReference type="Pfam" id="PF18334">
    <property type="entry name" value="XRN1_D2_D3"/>
    <property type="match status" value="1"/>
</dbReference>